<dbReference type="SUPFAM" id="SSF50156">
    <property type="entry name" value="PDZ domain-like"/>
    <property type="match status" value="1"/>
</dbReference>
<dbReference type="SUPFAM" id="SSF50494">
    <property type="entry name" value="Trypsin-like serine proteases"/>
    <property type="match status" value="1"/>
</dbReference>
<accession>A0A0R3DXJ7</accession>
<dbReference type="AlphaFoldDB" id="A0A0R3DXJ7"/>
<protein>
    <submittedName>
        <fullName evidence="6">Signal protein PDZ</fullName>
    </submittedName>
</protein>
<keyword evidence="2" id="KW-0645">Protease</keyword>
<dbReference type="GO" id="GO:0006508">
    <property type="term" value="P:proteolysis"/>
    <property type="evidence" value="ECO:0007669"/>
    <property type="project" value="UniProtKB-KW"/>
</dbReference>
<dbReference type="InterPro" id="IPR036034">
    <property type="entry name" value="PDZ_sf"/>
</dbReference>
<dbReference type="Gene3D" id="2.40.10.120">
    <property type="match status" value="1"/>
</dbReference>
<evidence type="ECO:0000256" key="4">
    <source>
        <dbReference type="ARBA" id="ARBA00022825"/>
    </source>
</evidence>
<name>A0A0R3DXJ7_9BRAD</name>
<dbReference type="STRING" id="989370.AOQ71_12205"/>
<dbReference type="Pfam" id="PF13180">
    <property type="entry name" value="PDZ_2"/>
    <property type="match status" value="1"/>
</dbReference>
<dbReference type="Pfam" id="PF13365">
    <property type="entry name" value="Trypsin_2"/>
    <property type="match status" value="1"/>
</dbReference>
<evidence type="ECO:0000259" key="5">
    <source>
        <dbReference type="PROSITE" id="PS50106"/>
    </source>
</evidence>
<comment type="caution">
    <text evidence="6">The sequence shown here is derived from an EMBL/GenBank/DDBJ whole genome shotgun (WGS) entry which is preliminary data.</text>
</comment>
<dbReference type="RefSeq" id="WP_057746445.1">
    <property type="nucleotide sequence ID" value="NZ_LJYG01000047.1"/>
</dbReference>
<dbReference type="InterPro" id="IPR001940">
    <property type="entry name" value="Peptidase_S1C"/>
</dbReference>
<dbReference type="OrthoDB" id="7296822at2"/>
<sequence length="329" mass="35434">MTVLTEWRVPPAYQPRASDYGFDLDRALGSVVGLHAIIPPDAFSAETLGTERAGNGVVIDDGLVLTIGYLITEAESVWLHRGDGHVVEGHVLGFDAVTGFGLVQALGRLDIEPLPLGSSADVRLGDRVVVGGAGGRTRSVASQIVAKQEFAGYWEYLLDEALFTYPAHPNWGGTGLINERGELIGIGSLQLDRERDGKAEHVNMVVPIDLLKPILDDLRKFGRVNKPARPWLGLYSTEIDNRVVVIGISANGPAARAELKTGDVILAVDGEKVTSQTSFYKKMWALGPAGVDVPLTVHHQGSAHHEGVTFDVTVTSTDRFKLLKAPKLH</sequence>
<dbReference type="PRINTS" id="PR00834">
    <property type="entry name" value="PROTEASES2C"/>
</dbReference>
<evidence type="ECO:0000256" key="3">
    <source>
        <dbReference type="ARBA" id="ARBA00022801"/>
    </source>
</evidence>
<dbReference type="PANTHER" id="PTHR22939">
    <property type="entry name" value="SERINE PROTEASE FAMILY S1C HTRA-RELATED"/>
    <property type="match status" value="1"/>
</dbReference>
<keyword evidence="7" id="KW-1185">Reference proteome</keyword>
<dbReference type="GO" id="GO:0004252">
    <property type="term" value="F:serine-type endopeptidase activity"/>
    <property type="evidence" value="ECO:0007669"/>
    <property type="project" value="InterPro"/>
</dbReference>
<comment type="similarity">
    <text evidence="1">Belongs to the peptidase S1C family.</text>
</comment>
<keyword evidence="3" id="KW-0378">Hydrolase</keyword>
<proteinExistence type="inferred from homology"/>
<dbReference type="EMBL" id="LJYG01000047">
    <property type="protein sequence ID" value="KRQ14647.1"/>
    <property type="molecule type" value="Genomic_DNA"/>
</dbReference>
<feature type="domain" description="PDZ" evidence="5">
    <location>
        <begin position="221"/>
        <end position="301"/>
    </location>
</feature>
<evidence type="ECO:0000313" key="7">
    <source>
        <dbReference type="Proteomes" id="UP000051936"/>
    </source>
</evidence>
<evidence type="ECO:0000256" key="1">
    <source>
        <dbReference type="ARBA" id="ARBA00010541"/>
    </source>
</evidence>
<reference evidence="6 7" key="1">
    <citation type="submission" date="2015-09" db="EMBL/GenBank/DDBJ databases">
        <title>Draft Genome Sequence of Bradyrhizobium manausense Strain BR 3351T, a Novel Symbiotic Nitrogen-Fixing Alphaproteobacterium Isolated from Brazilian Amazon Rain Forest.</title>
        <authorList>
            <person name="De Araujo J.L."/>
            <person name="Zilli J.E."/>
        </authorList>
    </citation>
    <scope>NUCLEOTIDE SEQUENCE [LARGE SCALE GENOMIC DNA]</scope>
    <source>
        <strain evidence="6 7">BR3351</strain>
    </source>
</reference>
<dbReference type="PROSITE" id="PS50106">
    <property type="entry name" value="PDZ"/>
    <property type="match status" value="1"/>
</dbReference>
<evidence type="ECO:0000313" key="6">
    <source>
        <dbReference type="EMBL" id="KRQ14647.1"/>
    </source>
</evidence>
<dbReference type="Gene3D" id="2.30.42.10">
    <property type="match status" value="1"/>
</dbReference>
<gene>
    <name evidence="6" type="ORF">AOQ71_12205</name>
</gene>
<keyword evidence="4" id="KW-0720">Serine protease</keyword>
<dbReference type="Proteomes" id="UP000051936">
    <property type="component" value="Unassembled WGS sequence"/>
</dbReference>
<dbReference type="InterPro" id="IPR001478">
    <property type="entry name" value="PDZ"/>
</dbReference>
<dbReference type="SMART" id="SM00228">
    <property type="entry name" value="PDZ"/>
    <property type="match status" value="1"/>
</dbReference>
<organism evidence="6 7">
    <name type="scientific">Bradyrhizobium manausense</name>
    <dbReference type="NCBI Taxonomy" id="989370"/>
    <lineage>
        <taxon>Bacteria</taxon>
        <taxon>Pseudomonadati</taxon>
        <taxon>Pseudomonadota</taxon>
        <taxon>Alphaproteobacteria</taxon>
        <taxon>Hyphomicrobiales</taxon>
        <taxon>Nitrobacteraceae</taxon>
        <taxon>Bradyrhizobium</taxon>
    </lineage>
</organism>
<dbReference type="InterPro" id="IPR009003">
    <property type="entry name" value="Peptidase_S1_PA"/>
</dbReference>
<dbReference type="PANTHER" id="PTHR22939:SF129">
    <property type="entry name" value="SERINE PROTEASE HTRA2, MITOCHONDRIAL"/>
    <property type="match status" value="1"/>
</dbReference>
<evidence type="ECO:0000256" key="2">
    <source>
        <dbReference type="ARBA" id="ARBA00022670"/>
    </source>
</evidence>